<gene>
    <name evidence="1" type="ORF">CSUI_004637</name>
</gene>
<dbReference type="GeneID" id="94428033"/>
<dbReference type="EMBL" id="MIGC01002184">
    <property type="protein sequence ID" value="PHJ21523.1"/>
    <property type="molecule type" value="Genomic_DNA"/>
</dbReference>
<name>A0A2C6L0T3_9APIC</name>
<dbReference type="AlphaFoldDB" id="A0A2C6L0T3"/>
<dbReference type="Proteomes" id="UP000221165">
    <property type="component" value="Unassembled WGS sequence"/>
</dbReference>
<evidence type="ECO:0000313" key="1">
    <source>
        <dbReference type="EMBL" id="PHJ21523.1"/>
    </source>
</evidence>
<evidence type="ECO:0000313" key="2">
    <source>
        <dbReference type="Proteomes" id="UP000221165"/>
    </source>
</evidence>
<protein>
    <submittedName>
        <fullName evidence="1">Uncharacterized protein</fullName>
    </submittedName>
</protein>
<sequence>MMDGLAPILTSCMHALSTHALHGNVDVYLSVFVCVKSIFPFYGDPSVGTATTSKTTITPTPT</sequence>
<keyword evidence="2" id="KW-1185">Reference proteome</keyword>
<dbReference type="VEuPathDB" id="ToxoDB:CSUI_004637"/>
<proteinExistence type="predicted"/>
<feature type="non-terminal residue" evidence="1">
    <location>
        <position position="62"/>
    </location>
</feature>
<accession>A0A2C6L0T3</accession>
<reference evidence="1 2" key="1">
    <citation type="journal article" date="2017" name="Int. J. Parasitol.">
        <title>The genome of the protozoan parasite Cystoisospora suis and a reverse vaccinology approach to identify vaccine candidates.</title>
        <authorList>
            <person name="Palmieri N."/>
            <person name="Shrestha A."/>
            <person name="Ruttkowski B."/>
            <person name="Beck T."/>
            <person name="Vogl C."/>
            <person name="Tomley F."/>
            <person name="Blake D.P."/>
            <person name="Joachim A."/>
        </authorList>
    </citation>
    <scope>NUCLEOTIDE SEQUENCE [LARGE SCALE GENOMIC DNA]</scope>
    <source>
        <strain evidence="1 2">Wien I</strain>
    </source>
</reference>
<comment type="caution">
    <text evidence="1">The sequence shown here is derived from an EMBL/GenBank/DDBJ whole genome shotgun (WGS) entry which is preliminary data.</text>
</comment>
<organism evidence="1 2">
    <name type="scientific">Cystoisospora suis</name>
    <dbReference type="NCBI Taxonomy" id="483139"/>
    <lineage>
        <taxon>Eukaryota</taxon>
        <taxon>Sar</taxon>
        <taxon>Alveolata</taxon>
        <taxon>Apicomplexa</taxon>
        <taxon>Conoidasida</taxon>
        <taxon>Coccidia</taxon>
        <taxon>Eucoccidiorida</taxon>
        <taxon>Eimeriorina</taxon>
        <taxon>Sarcocystidae</taxon>
        <taxon>Cystoisospora</taxon>
    </lineage>
</organism>
<dbReference type="RefSeq" id="XP_067923205.1">
    <property type="nucleotide sequence ID" value="XM_068064822.1"/>
</dbReference>